<evidence type="ECO:0000259" key="1">
    <source>
        <dbReference type="PROSITE" id="PS50878"/>
    </source>
</evidence>
<name>A0A4Y2GVS5_ARAVE</name>
<dbReference type="PANTHER" id="PTHR33481">
    <property type="entry name" value="REVERSE TRANSCRIPTASE"/>
    <property type="match status" value="1"/>
</dbReference>
<keyword evidence="3" id="KW-1185">Reference proteome</keyword>
<dbReference type="InterPro" id="IPR043502">
    <property type="entry name" value="DNA/RNA_pol_sf"/>
</dbReference>
<dbReference type="GO" id="GO:0071897">
    <property type="term" value="P:DNA biosynthetic process"/>
    <property type="evidence" value="ECO:0007669"/>
    <property type="project" value="UniProtKB-ARBA"/>
</dbReference>
<reference evidence="2 3" key="1">
    <citation type="journal article" date="2019" name="Sci. Rep.">
        <title>Orb-weaving spider Araneus ventricosus genome elucidates the spidroin gene catalogue.</title>
        <authorList>
            <person name="Kono N."/>
            <person name="Nakamura H."/>
            <person name="Ohtoshi R."/>
            <person name="Moran D.A.P."/>
            <person name="Shinohara A."/>
            <person name="Yoshida Y."/>
            <person name="Fujiwara M."/>
            <person name="Mori M."/>
            <person name="Tomita M."/>
            <person name="Arakawa K."/>
        </authorList>
    </citation>
    <scope>NUCLEOTIDE SEQUENCE [LARGE SCALE GENOMIC DNA]</scope>
</reference>
<organism evidence="2 3">
    <name type="scientific">Araneus ventricosus</name>
    <name type="common">Orbweaver spider</name>
    <name type="synonym">Epeira ventricosa</name>
    <dbReference type="NCBI Taxonomy" id="182803"/>
    <lineage>
        <taxon>Eukaryota</taxon>
        <taxon>Metazoa</taxon>
        <taxon>Ecdysozoa</taxon>
        <taxon>Arthropoda</taxon>
        <taxon>Chelicerata</taxon>
        <taxon>Arachnida</taxon>
        <taxon>Araneae</taxon>
        <taxon>Araneomorphae</taxon>
        <taxon>Entelegynae</taxon>
        <taxon>Araneoidea</taxon>
        <taxon>Araneidae</taxon>
        <taxon>Araneus</taxon>
    </lineage>
</organism>
<comment type="caution">
    <text evidence="2">The sequence shown here is derived from an EMBL/GenBank/DDBJ whole genome shotgun (WGS) entry which is preliminary data.</text>
</comment>
<dbReference type="Proteomes" id="UP000499080">
    <property type="component" value="Unassembled WGS sequence"/>
</dbReference>
<sequence length="324" mass="36945">MSDEKPKTLGTVMNNIYFKSNKTLNELVLRAGQKQFNEINVIVSNADKNKKLPHSNPFRVQASIKQCLQLGITVNITKVLHNFLQNRTLQIRWRNSLSGTKPVQKGLPQGSVVSPIFSICFLADFSQILDVDVEYSIFADDIFIFCAHTSLDHISKKLQNTMENVYKWCNYWKLNISPEKCSIADLSKRKLQSIPRITYASFPLPWKQTIKYLGINFSKTNQNGVILKTIRSKALRKINALKSIAYKNYCPRTKDLINLANNSICSLFYYSCSITNKFSETQYKGCNTIQTMALRVALGLPKWTPNIVLMKIAGQEVLSKKSRD</sequence>
<dbReference type="AlphaFoldDB" id="A0A4Y2GVS5"/>
<dbReference type="PROSITE" id="PS50878">
    <property type="entry name" value="RT_POL"/>
    <property type="match status" value="1"/>
</dbReference>
<proteinExistence type="predicted"/>
<accession>A0A4Y2GVS5</accession>
<dbReference type="PANTHER" id="PTHR33481:SF1">
    <property type="entry name" value="ENDONUCLEASE_EXONUCLEASE_PHOSPHATASE DOMAIN-CONTAINING PROTEIN-RELATED"/>
    <property type="match status" value="1"/>
</dbReference>
<evidence type="ECO:0000313" key="3">
    <source>
        <dbReference type="Proteomes" id="UP000499080"/>
    </source>
</evidence>
<dbReference type="InterPro" id="IPR000477">
    <property type="entry name" value="RT_dom"/>
</dbReference>
<dbReference type="OrthoDB" id="6514113at2759"/>
<dbReference type="Pfam" id="PF00078">
    <property type="entry name" value="RVT_1"/>
    <property type="match status" value="1"/>
</dbReference>
<gene>
    <name evidence="2" type="ORF">AVEN_200326_1</name>
</gene>
<evidence type="ECO:0000313" key="2">
    <source>
        <dbReference type="EMBL" id="GBM56915.1"/>
    </source>
</evidence>
<dbReference type="SUPFAM" id="SSF56672">
    <property type="entry name" value="DNA/RNA polymerases"/>
    <property type="match status" value="1"/>
</dbReference>
<protein>
    <recommendedName>
        <fullName evidence="1">Reverse transcriptase domain-containing protein</fullName>
    </recommendedName>
</protein>
<dbReference type="EMBL" id="BGPR01001567">
    <property type="protein sequence ID" value="GBM56915.1"/>
    <property type="molecule type" value="Genomic_DNA"/>
</dbReference>
<feature type="domain" description="Reverse transcriptase" evidence="1">
    <location>
        <begin position="1"/>
        <end position="217"/>
    </location>
</feature>